<evidence type="ECO:0000313" key="6">
    <source>
        <dbReference type="EMBL" id="GLS04713.1"/>
    </source>
</evidence>
<accession>A0ABQ6BXT7</accession>
<dbReference type="GO" id="GO:0016853">
    <property type="term" value="F:isomerase activity"/>
    <property type="evidence" value="ECO:0007669"/>
    <property type="project" value="UniProtKB-KW"/>
</dbReference>
<evidence type="ECO:0000256" key="4">
    <source>
        <dbReference type="ARBA" id="ARBA00029292"/>
    </source>
</evidence>
<dbReference type="RefSeq" id="WP_018747157.1">
    <property type="nucleotide sequence ID" value="NZ_BSOZ01000024.1"/>
</dbReference>
<dbReference type="CDD" id="cd05008">
    <property type="entry name" value="SIS_GlmS_GlmD_1"/>
    <property type="match status" value="1"/>
</dbReference>
<dbReference type="Proteomes" id="UP001156836">
    <property type="component" value="Unassembled WGS sequence"/>
</dbReference>
<dbReference type="InterPro" id="IPR035466">
    <property type="entry name" value="GlmS/AgaS_SIS"/>
</dbReference>
<proteinExistence type="inferred from homology"/>
<comment type="catalytic activity">
    <reaction evidence="4">
        <text>D-galactosamine 6-phosphate + H2O = D-tagatopyranose 1-phosphate + NH4(+)</text>
        <dbReference type="Rhea" id="RHEA:47680"/>
        <dbReference type="ChEBI" id="CHEBI:15377"/>
        <dbReference type="ChEBI" id="CHEBI:28938"/>
        <dbReference type="ChEBI" id="CHEBI:71674"/>
        <dbReference type="ChEBI" id="CHEBI:138150"/>
    </reaction>
</comment>
<evidence type="ECO:0000259" key="5">
    <source>
        <dbReference type="PROSITE" id="PS51464"/>
    </source>
</evidence>
<name>A0ABQ6BXT7_9NEIS</name>
<reference evidence="7" key="1">
    <citation type="journal article" date="2019" name="Int. J. Syst. Evol. Microbiol.">
        <title>The Global Catalogue of Microorganisms (GCM) 10K type strain sequencing project: providing services to taxonomists for standard genome sequencing and annotation.</title>
        <authorList>
            <consortium name="The Broad Institute Genomics Platform"/>
            <consortium name="The Broad Institute Genome Sequencing Center for Infectious Disease"/>
            <person name="Wu L."/>
            <person name="Ma J."/>
        </authorList>
    </citation>
    <scope>NUCLEOTIDE SEQUENCE [LARGE SCALE GENOMIC DNA]</scope>
    <source>
        <strain evidence="7">NBRC 104970</strain>
    </source>
</reference>
<feature type="domain" description="SIS" evidence="5">
    <location>
        <begin position="48"/>
        <end position="198"/>
    </location>
</feature>
<evidence type="ECO:0000313" key="7">
    <source>
        <dbReference type="Proteomes" id="UP001156836"/>
    </source>
</evidence>
<dbReference type="InterPro" id="IPR035464">
    <property type="entry name" value="SIS_AgaS"/>
</dbReference>
<dbReference type="EMBL" id="BSOZ01000024">
    <property type="protein sequence ID" value="GLS04713.1"/>
    <property type="molecule type" value="Genomic_DNA"/>
</dbReference>
<evidence type="ECO:0000256" key="2">
    <source>
        <dbReference type="ARBA" id="ARBA00022737"/>
    </source>
</evidence>
<dbReference type="PANTHER" id="PTHR32502">
    <property type="entry name" value="N-ACETYLGALACTOSAMINE PERMEASE II COMPONENT-RELATED"/>
    <property type="match status" value="1"/>
</dbReference>
<keyword evidence="7" id="KW-1185">Reference proteome</keyword>
<keyword evidence="3" id="KW-0378">Hydrolase</keyword>
<dbReference type="InterPro" id="IPR046348">
    <property type="entry name" value="SIS_dom_sf"/>
</dbReference>
<keyword evidence="2" id="KW-0677">Repeat</keyword>
<dbReference type="PROSITE" id="PS51464">
    <property type="entry name" value="SIS"/>
    <property type="match status" value="2"/>
</dbReference>
<organism evidence="6 7">
    <name type="scientific">Chitiniphilus shinanonensis</name>
    <dbReference type="NCBI Taxonomy" id="553088"/>
    <lineage>
        <taxon>Bacteria</taxon>
        <taxon>Pseudomonadati</taxon>
        <taxon>Pseudomonadota</taxon>
        <taxon>Betaproteobacteria</taxon>
        <taxon>Neisseriales</taxon>
        <taxon>Chitinibacteraceae</taxon>
        <taxon>Chitiniphilus</taxon>
    </lineage>
</organism>
<protein>
    <submittedName>
        <fullName evidence="6">Tagatose-6-phosphate ketose isomerase</fullName>
    </submittedName>
</protein>
<gene>
    <name evidence="6" type="primary">agaS</name>
    <name evidence="6" type="ORF">GCM10007860_18600</name>
</gene>
<dbReference type="SUPFAM" id="SSF53697">
    <property type="entry name" value="SIS domain"/>
    <property type="match status" value="1"/>
</dbReference>
<dbReference type="InterPro" id="IPR001347">
    <property type="entry name" value="SIS_dom"/>
</dbReference>
<feature type="domain" description="SIS" evidence="5">
    <location>
        <begin position="219"/>
        <end position="361"/>
    </location>
</feature>
<dbReference type="Gene3D" id="3.40.50.10490">
    <property type="entry name" value="Glucose-6-phosphate isomerase like protein, domain 1"/>
    <property type="match status" value="2"/>
</dbReference>
<dbReference type="InterPro" id="IPR050303">
    <property type="entry name" value="GatZ_KbaZ_carbometab"/>
</dbReference>
<keyword evidence="6" id="KW-0413">Isomerase</keyword>
<dbReference type="CDD" id="cd05010">
    <property type="entry name" value="SIS_AgaS_like"/>
    <property type="match status" value="1"/>
</dbReference>
<comment type="similarity">
    <text evidence="1">Belongs to the SIS family. AgaS subfamily.</text>
</comment>
<evidence type="ECO:0000256" key="3">
    <source>
        <dbReference type="ARBA" id="ARBA00022801"/>
    </source>
</evidence>
<comment type="caution">
    <text evidence="6">The sequence shown here is derived from an EMBL/GenBank/DDBJ whole genome shotgun (WGS) entry which is preliminary data.</text>
</comment>
<dbReference type="Pfam" id="PF01380">
    <property type="entry name" value="SIS"/>
    <property type="match status" value="1"/>
</dbReference>
<dbReference type="PANTHER" id="PTHR32502:SF3">
    <property type="entry name" value="D-GALACTOSAMINE-6-PHOSPHATE DEAMINASE AGAS-RELATED"/>
    <property type="match status" value="1"/>
</dbReference>
<sequence>MRYLDRTVDWLAAHGASHTAREISQQPRLWRELGGSLTAQEPDWAPWLHAILKTPQLRILLCGAGTSAFAGRALAPLLRERTGRRVEAVATTDIVANPRAWLDPRLPTLLVSFARSGNSPESVAAVELADQLLPDCHHLVLTCNPDGALAQRALRGERTYAVLMPDGANDQSFAMTSSFSCMYLAALALLGGYPLAEVRSRTEAVAALCEARLAQWPHLARDLADRGLRRVVYLGSGSLAGLAEEAALKLLELSAGHLATRFDTPLGVRHGPKFMIDRDTCVVMFLSSQPYVRRYDDDFHAELLRDGIARRVIALRPDGDDALSAPLADADDLWLALPYLLFAQLLAFECSLAQGLTPDNPCPTGEVNRVVQGVTIHPWGARP</sequence>
<evidence type="ECO:0000256" key="1">
    <source>
        <dbReference type="ARBA" id="ARBA00007748"/>
    </source>
</evidence>